<proteinExistence type="predicted"/>
<evidence type="ECO:0000313" key="1">
    <source>
        <dbReference type="EMBL" id="KKR71476.1"/>
    </source>
</evidence>
<protein>
    <submittedName>
        <fullName evidence="1">Uncharacterized protein</fullName>
    </submittedName>
</protein>
<dbReference type="EMBL" id="LBZM01000027">
    <property type="protein sequence ID" value="KKR71476.1"/>
    <property type="molecule type" value="Genomic_DNA"/>
</dbReference>
<sequence length="78" mass="8254">MLSETRVLSGEVGAIPGAIFIMGTTRFMAIEVKSGGSVEVIPVSINGEFDLESGPRIISGDIEVFRYSSSTGSEKTNQ</sequence>
<comment type="caution">
    <text evidence="1">The sequence shown here is derived from an EMBL/GenBank/DDBJ whole genome shotgun (WGS) entry which is preliminary data.</text>
</comment>
<gene>
    <name evidence="1" type="ORF">UU14_C0027G0015</name>
</gene>
<accession>A0A0G0T9I5</accession>
<organism evidence="1 2">
    <name type="scientific">Candidatus Roizmanbacteria bacterium GW2011_GWB1_40_7</name>
    <dbReference type="NCBI Taxonomy" id="1618482"/>
    <lineage>
        <taxon>Bacteria</taxon>
        <taxon>Candidatus Roizmaniibacteriota</taxon>
    </lineage>
</organism>
<reference evidence="1 2" key="1">
    <citation type="journal article" date="2015" name="Nature">
        <title>rRNA introns, odd ribosomes, and small enigmatic genomes across a large radiation of phyla.</title>
        <authorList>
            <person name="Brown C.T."/>
            <person name="Hug L.A."/>
            <person name="Thomas B.C."/>
            <person name="Sharon I."/>
            <person name="Castelle C.J."/>
            <person name="Singh A."/>
            <person name="Wilkins M.J."/>
            <person name="Williams K.H."/>
            <person name="Banfield J.F."/>
        </authorList>
    </citation>
    <scope>NUCLEOTIDE SEQUENCE [LARGE SCALE GENOMIC DNA]</scope>
</reference>
<evidence type="ECO:0000313" key="2">
    <source>
        <dbReference type="Proteomes" id="UP000034664"/>
    </source>
</evidence>
<name>A0A0G0T9I5_9BACT</name>
<dbReference type="Proteomes" id="UP000034664">
    <property type="component" value="Unassembled WGS sequence"/>
</dbReference>
<dbReference type="AlphaFoldDB" id="A0A0G0T9I5"/>